<dbReference type="InterPro" id="IPR050469">
    <property type="entry name" value="Diguanylate_Cyclase"/>
</dbReference>
<evidence type="ECO:0000313" key="7">
    <source>
        <dbReference type="Proteomes" id="UP000219285"/>
    </source>
</evidence>
<dbReference type="PROSITE" id="PS50887">
    <property type="entry name" value="GGDEF"/>
    <property type="match status" value="1"/>
</dbReference>
<accession>A0A6M4MAR7</accession>
<comment type="cofactor">
    <cofactor evidence="1">
        <name>Mg(2+)</name>
        <dbReference type="ChEBI" id="CHEBI:18420"/>
    </cofactor>
</comment>
<evidence type="ECO:0000259" key="5">
    <source>
        <dbReference type="PROSITE" id="PS50887"/>
    </source>
</evidence>
<protein>
    <recommendedName>
        <fullName evidence="2">diguanylate cyclase</fullName>
        <ecNumber evidence="2">2.7.7.65</ecNumber>
    </recommendedName>
</protein>
<feature type="transmembrane region" description="Helical" evidence="4">
    <location>
        <begin position="280"/>
        <end position="300"/>
    </location>
</feature>
<name>A0A6M4MAR7_9ALTE</name>
<dbReference type="PANTHER" id="PTHR45138">
    <property type="entry name" value="REGULATORY COMPONENTS OF SENSORY TRANSDUCTION SYSTEM"/>
    <property type="match status" value="1"/>
</dbReference>
<sequence length="536" mass="59753">MLSKNNLRFQLFFAVLFACVSILAAQTLIRQFWTLPAFEAMAAHNDLLDLKRVESQLTQEITSLKNLVYDNAVWDKIYQASAERDVNWFQETFFIPESFQHLGINGWYFYDIKGAPIAGFSTEHATAELKVPFFESSRSSELSDILISPESVRQNGLMPVSKIGFIDILDMPAVVVSHSIAPSGAKGNSHGTAVLWRYMDERFIETLTPGIPGDIQLHTGEEVRQLAPYFTMVFGEGVPNQAVPFQNRLYIGIQNTQGTPVFAVSVAIRERPFDSALFDASLISGIVISITILTLFYMFMHFQLLRPLERLLDTVCLATRSRDFSIRSGMQGRNEIFKLGRRIDDLFALIGKQRSELVARNQELQRISNTDPLTGLANRRYLDQYLQTLASHASTESRPLALLVMDIDYFKAYNDHYGHSRGDQVLKQVSSLLQQSTHSATDLVSRYGGEEFVVVLQNTAEDEAVKVAENLCVAVRAAKIHHESAIGVDILTLSVGVAGKPPGTPLQAEKLFDQADAALYAAKRAGRNRVEVAPGI</sequence>
<comment type="catalytic activity">
    <reaction evidence="3">
        <text>2 GTP = 3',3'-c-di-GMP + 2 diphosphate</text>
        <dbReference type="Rhea" id="RHEA:24898"/>
        <dbReference type="ChEBI" id="CHEBI:33019"/>
        <dbReference type="ChEBI" id="CHEBI:37565"/>
        <dbReference type="ChEBI" id="CHEBI:58805"/>
        <dbReference type="EC" id="2.7.7.65"/>
    </reaction>
</comment>
<evidence type="ECO:0000313" key="6">
    <source>
        <dbReference type="EMBL" id="QJR80281.1"/>
    </source>
</evidence>
<proteinExistence type="predicted"/>
<dbReference type="RefSeq" id="WP_075608410.1">
    <property type="nucleotide sequence ID" value="NZ_CP052766.1"/>
</dbReference>
<evidence type="ECO:0000256" key="1">
    <source>
        <dbReference type="ARBA" id="ARBA00001946"/>
    </source>
</evidence>
<dbReference type="Proteomes" id="UP000219285">
    <property type="component" value="Chromosome"/>
</dbReference>
<dbReference type="Gene3D" id="3.30.70.270">
    <property type="match status" value="1"/>
</dbReference>
<dbReference type="CDD" id="cd01949">
    <property type="entry name" value="GGDEF"/>
    <property type="match status" value="1"/>
</dbReference>
<dbReference type="InterPro" id="IPR043128">
    <property type="entry name" value="Rev_trsase/Diguanyl_cyclase"/>
</dbReference>
<dbReference type="Pfam" id="PF00990">
    <property type="entry name" value="GGDEF"/>
    <property type="match status" value="1"/>
</dbReference>
<evidence type="ECO:0000256" key="3">
    <source>
        <dbReference type="ARBA" id="ARBA00034247"/>
    </source>
</evidence>
<feature type="domain" description="GGDEF" evidence="5">
    <location>
        <begin position="398"/>
        <end position="535"/>
    </location>
</feature>
<evidence type="ECO:0000256" key="2">
    <source>
        <dbReference type="ARBA" id="ARBA00012528"/>
    </source>
</evidence>
<keyword evidence="7" id="KW-1185">Reference proteome</keyword>
<dbReference type="EMBL" id="CP052766">
    <property type="protein sequence ID" value="QJR80281.1"/>
    <property type="molecule type" value="Genomic_DNA"/>
</dbReference>
<keyword evidence="4" id="KW-0812">Transmembrane</keyword>
<dbReference type="NCBIfam" id="TIGR00254">
    <property type="entry name" value="GGDEF"/>
    <property type="match status" value="1"/>
</dbReference>
<dbReference type="EC" id="2.7.7.65" evidence="2"/>
<reference evidence="7" key="1">
    <citation type="submission" date="2014-12" db="EMBL/GenBank/DDBJ databases">
        <title>Complete genome sequence of a multi-drug resistant Klebsiella pneumoniae.</title>
        <authorList>
            <person name="Hua X."/>
            <person name="Chen Q."/>
            <person name="Li X."/>
            <person name="Feng Y."/>
            <person name="Ruan Z."/>
            <person name="Yu Y."/>
        </authorList>
    </citation>
    <scope>NUCLEOTIDE SEQUENCE [LARGE SCALE GENOMIC DNA]</scope>
    <source>
        <strain evidence="7">5.12</strain>
    </source>
</reference>
<dbReference type="InterPro" id="IPR000160">
    <property type="entry name" value="GGDEF_dom"/>
</dbReference>
<reference evidence="6 7" key="2">
    <citation type="submission" date="2020-04" db="EMBL/GenBank/DDBJ databases">
        <title>Complete genome sequence of Alteromonas pelagimontana 5.12T.</title>
        <authorList>
            <person name="Sinha R.K."/>
            <person name="Krishnan K.P."/>
            <person name="Kurian J.P."/>
        </authorList>
    </citation>
    <scope>NUCLEOTIDE SEQUENCE [LARGE SCALE GENOMIC DNA]</scope>
    <source>
        <strain evidence="6 7">5.12</strain>
    </source>
</reference>
<dbReference type="FunFam" id="3.30.70.270:FF:000001">
    <property type="entry name" value="Diguanylate cyclase domain protein"/>
    <property type="match status" value="1"/>
</dbReference>
<dbReference type="InterPro" id="IPR029787">
    <property type="entry name" value="Nucleotide_cyclase"/>
</dbReference>
<organism evidence="6 7">
    <name type="scientific">Alteromonas pelagimontana</name>
    <dbReference type="NCBI Taxonomy" id="1858656"/>
    <lineage>
        <taxon>Bacteria</taxon>
        <taxon>Pseudomonadati</taxon>
        <taxon>Pseudomonadota</taxon>
        <taxon>Gammaproteobacteria</taxon>
        <taxon>Alteromonadales</taxon>
        <taxon>Alteromonadaceae</taxon>
        <taxon>Alteromonas/Salinimonas group</taxon>
        <taxon>Alteromonas</taxon>
    </lineage>
</organism>
<evidence type="ECO:0000256" key="4">
    <source>
        <dbReference type="SAM" id="Phobius"/>
    </source>
</evidence>
<dbReference type="PROSITE" id="PS51257">
    <property type="entry name" value="PROKAR_LIPOPROTEIN"/>
    <property type="match status" value="1"/>
</dbReference>
<gene>
    <name evidence="6" type="ORF">CA267_005555</name>
</gene>
<dbReference type="Pfam" id="PF05228">
    <property type="entry name" value="CHASE4"/>
    <property type="match status" value="1"/>
</dbReference>
<dbReference type="PANTHER" id="PTHR45138:SF9">
    <property type="entry name" value="DIGUANYLATE CYCLASE DGCM-RELATED"/>
    <property type="match status" value="1"/>
</dbReference>
<dbReference type="GO" id="GO:0052621">
    <property type="term" value="F:diguanylate cyclase activity"/>
    <property type="evidence" value="ECO:0007669"/>
    <property type="project" value="UniProtKB-EC"/>
</dbReference>
<keyword evidence="4" id="KW-1133">Transmembrane helix</keyword>
<dbReference type="SUPFAM" id="SSF55073">
    <property type="entry name" value="Nucleotide cyclase"/>
    <property type="match status" value="1"/>
</dbReference>
<dbReference type="GO" id="GO:0043709">
    <property type="term" value="P:cell adhesion involved in single-species biofilm formation"/>
    <property type="evidence" value="ECO:0007669"/>
    <property type="project" value="TreeGrafter"/>
</dbReference>
<dbReference type="GO" id="GO:1902201">
    <property type="term" value="P:negative regulation of bacterial-type flagellum-dependent cell motility"/>
    <property type="evidence" value="ECO:0007669"/>
    <property type="project" value="TreeGrafter"/>
</dbReference>
<dbReference type="AlphaFoldDB" id="A0A6M4MAR7"/>
<dbReference type="KEGG" id="apel:CA267_005555"/>
<dbReference type="SMART" id="SM00267">
    <property type="entry name" value="GGDEF"/>
    <property type="match status" value="1"/>
</dbReference>
<dbReference type="OrthoDB" id="9812260at2"/>
<dbReference type="GO" id="GO:0005886">
    <property type="term" value="C:plasma membrane"/>
    <property type="evidence" value="ECO:0007669"/>
    <property type="project" value="TreeGrafter"/>
</dbReference>
<dbReference type="InterPro" id="IPR007892">
    <property type="entry name" value="CHASE4"/>
</dbReference>
<keyword evidence="4" id="KW-0472">Membrane</keyword>